<keyword evidence="6 10" id="KW-0812">Transmembrane</keyword>
<dbReference type="InterPro" id="IPR021825">
    <property type="entry name" value="RETICULATA-related"/>
</dbReference>
<evidence type="ECO:0000256" key="6">
    <source>
        <dbReference type="ARBA" id="ARBA00022692"/>
    </source>
</evidence>
<keyword evidence="7" id="KW-0809">Transit peptide</keyword>
<feature type="transmembrane region" description="Helical" evidence="10">
    <location>
        <begin position="247"/>
        <end position="268"/>
    </location>
</feature>
<keyword evidence="8 10" id="KW-1133">Transmembrane helix</keyword>
<protein>
    <submittedName>
        <fullName evidence="11">Uncharacterized protein</fullName>
    </submittedName>
</protein>
<evidence type="ECO:0000256" key="4">
    <source>
        <dbReference type="ARBA" id="ARBA00022528"/>
    </source>
</evidence>
<keyword evidence="5" id="KW-0934">Plastid</keyword>
<comment type="similarity">
    <text evidence="3">Belongs to the RETICULATA family.</text>
</comment>
<evidence type="ECO:0000256" key="8">
    <source>
        <dbReference type="ARBA" id="ARBA00022989"/>
    </source>
</evidence>
<keyword evidence="9 10" id="KW-0472">Membrane</keyword>
<organism evidence="11 12">
    <name type="scientific">Triparma verrucosa</name>
    <dbReference type="NCBI Taxonomy" id="1606542"/>
    <lineage>
        <taxon>Eukaryota</taxon>
        <taxon>Sar</taxon>
        <taxon>Stramenopiles</taxon>
        <taxon>Ochrophyta</taxon>
        <taxon>Bolidophyceae</taxon>
        <taxon>Parmales</taxon>
        <taxon>Triparmaceae</taxon>
        <taxon>Triparma</taxon>
    </lineage>
</organism>
<comment type="subcellular location">
    <subcellularLocation>
        <location evidence="1">Membrane</location>
        <topology evidence="1">Multi-pass membrane protein</topology>
    </subcellularLocation>
    <subcellularLocation>
        <location evidence="2">Plastid</location>
        <location evidence="2">Chloroplast</location>
    </subcellularLocation>
</comment>
<gene>
    <name evidence="11" type="ORF">TrVE_jg7224</name>
</gene>
<evidence type="ECO:0000256" key="7">
    <source>
        <dbReference type="ARBA" id="ARBA00022946"/>
    </source>
</evidence>
<evidence type="ECO:0000256" key="9">
    <source>
        <dbReference type="ARBA" id="ARBA00023136"/>
    </source>
</evidence>
<sequence>MRLFKSSLSHLTTVLSLFIFLNFPATSSFNLHFNLHLDSHRAPKPSLPAVLPTSLHPPLLTRGGSSNPPKSPLQTFISSRSSLQTNFPLKSLSELSLAVLLQLLAEYKIRSGLPGILLAFDYVLASVLTACAGKYYSMLRTASSSSSTWLSPLPLLPRLRLFLLTSQNLFSFGFLAGLTGYTLTTLITLFRSKILHQTISLKIVNPFHAAIYTGAFMAIVSNIRYTILQIKVEPFIEEYFSGKVMKGIIFGVRCANGFAGSWVAIWGMRYFNIQGK</sequence>
<feature type="transmembrane region" description="Helical" evidence="10">
    <location>
        <begin position="116"/>
        <end position="136"/>
    </location>
</feature>
<dbReference type="Pfam" id="PF11891">
    <property type="entry name" value="RETICULATA-like"/>
    <property type="match status" value="1"/>
</dbReference>
<feature type="transmembrane region" description="Helical" evidence="10">
    <location>
        <begin position="209"/>
        <end position="227"/>
    </location>
</feature>
<dbReference type="GO" id="GO:0016020">
    <property type="term" value="C:membrane"/>
    <property type="evidence" value="ECO:0007669"/>
    <property type="project" value="UniProtKB-SubCell"/>
</dbReference>
<evidence type="ECO:0000256" key="3">
    <source>
        <dbReference type="ARBA" id="ARBA00010793"/>
    </source>
</evidence>
<evidence type="ECO:0000313" key="11">
    <source>
        <dbReference type="EMBL" id="GMH97494.1"/>
    </source>
</evidence>
<evidence type="ECO:0000313" key="12">
    <source>
        <dbReference type="Proteomes" id="UP001165160"/>
    </source>
</evidence>
<dbReference type="AlphaFoldDB" id="A0A9W7C1H8"/>
<evidence type="ECO:0000256" key="5">
    <source>
        <dbReference type="ARBA" id="ARBA00022640"/>
    </source>
</evidence>
<proteinExistence type="inferred from homology"/>
<name>A0A9W7C1H8_9STRA</name>
<evidence type="ECO:0000256" key="2">
    <source>
        <dbReference type="ARBA" id="ARBA00004229"/>
    </source>
</evidence>
<evidence type="ECO:0000256" key="1">
    <source>
        <dbReference type="ARBA" id="ARBA00004141"/>
    </source>
</evidence>
<dbReference type="Proteomes" id="UP001165160">
    <property type="component" value="Unassembled WGS sequence"/>
</dbReference>
<dbReference type="GO" id="GO:0009507">
    <property type="term" value="C:chloroplast"/>
    <property type="evidence" value="ECO:0007669"/>
    <property type="project" value="UniProtKB-SubCell"/>
</dbReference>
<keyword evidence="4" id="KW-0150">Chloroplast</keyword>
<feature type="transmembrane region" description="Helical" evidence="10">
    <location>
        <begin position="169"/>
        <end position="189"/>
    </location>
</feature>
<dbReference type="EMBL" id="BRXX01000201">
    <property type="protein sequence ID" value="GMH97494.1"/>
    <property type="molecule type" value="Genomic_DNA"/>
</dbReference>
<accession>A0A9W7C1H8</accession>
<comment type="caution">
    <text evidence="11">The sequence shown here is derived from an EMBL/GenBank/DDBJ whole genome shotgun (WGS) entry which is preliminary data.</text>
</comment>
<keyword evidence="12" id="KW-1185">Reference proteome</keyword>
<evidence type="ECO:0000256" key="10">
    <source>
        <dbReference type="SAM" id="Phobius"/>
    </source>
</evidence>
<reference evidence="12" key="1">
    <citation type="journal article" date="2023" name="Commun. Biol.">
        <title>Genome analysis of Parmales, the sister group of diatoms, reveals the evolutionary specialization of diatoms from phago-mixotrophs to photoautotrophs.</title>
        <authorList>
            <person name="Ban H."/>
            <person name="Sato S."/>
            <person name="Yoshikawa S."/>
            <person name="Yamada K."/>
            <person name="Nakamura Y."/>
            <person name="Ichinomiya M."/>
            <person name="Sato N."/>
            <person name="Blanc-Mathieu R."/>
            <person name="Endo H."/>
            <person name="Kuwata A."/>
            <person name="Ogata H."/>
        </authorList>
    </citation>
    <scope>NUCLEOTIDE SEQUENCE [LARGE SCALE GENOMIC DNA]</scope>
    <source>
        <strain evidence="12">NIES 3699</strain>
    </source>
</reference>